<feature type="compositionally biased region" description="Polar residues" evidence="1">
    <location>
        <begin position="75"/>
        <end position="91"/>
    </location>
</feature>
<dbReference type="AlphaFoldDB" id="A0ABC9AFU6"/>
<evidence type="ECO:0000313" key="3">
    <source>
        <dbReference type="Proteomes" id="UP001497457"/>
    </source>
</evidence>
<gene>
    <name evidence="2" type="ORF">URODEC1_LOCUS53124</name>
</gene>
<reference evidence="2 3" key="2">
    <citation type="submission" date="2024-10" db="EMBL/GenBank/DDBJ databases">
        <authorList>
            <person name="Ryan C."/>
        </authorList>
    </citation>
    <scope>NUCLEOTIDE SEQUENCE [LARGE SCALE GENOMIC DNA]</scope>
</reference>
<evidence type="ECO:0000256" key="1">
    <source>
        <dbReference type="SAM" id="MobiDB-lite"/>
    </source>
</evidence>
<reference evidence="3" key="1">
    <citation type="submission" date="2024-06" db="EMBL/GenBank/DDBJ databases">
        <authorList>
            <person name="Ryan C."/>
        </authorList>
    </citation>
    <scope>NUCLEOTIDE SEQUENCE [LARGE SCALE GENOMIC DNA]</scope>
</reference>
<dbReference type="EMBL" id="OZ075130">
    <property type="protein sequence ID" value="CAL4975400.1"/>
    <property type="molecule type" value="Genomic_DNA"/>
</dbReference>
<dbReference type="Proteomes" id="UP001497457">
    <property type="component" value="Chromosome 20rd"/>
</dbReference>
<accession>A0ABC9AFU6</accession>
<protein>
    <submittedName>
        <fullName evidence="2">Uncharacterized protein</fullName>
    </submittedName>
</protein>
<evidence type="ECO:0000313" key="2">
    <source>
        <dbReference type="EMBL" id="CAL4975400.1"/>
    </source>
</evidence>
<proteinExistence type="predicted"/>
<organism evidence="2 3">
    <name type="scientific">Urochloa decumbens</name>
    <dbReference type="NCBI Taxonomy" id="240449"/>
    <lineage>
        <taxon>Eukaryota</taxon>
        <taxon>Viridiplantae</taxon>
        <taxon>Streptophyta</taxon>
        <taxon>Embryophyta</taxon>
        <taxon>Tracheophyta</taxon>
        <taxon>Spermatophyta</taxon>
        <taxon>Magnoliopsida</taxon>
        <taxon>Liliopsida</taxon>
        <taxon>Poales</taxon>
        <taxon>Poaceae</taxon>
        <taxon>PACMAD clade</taxon>
        <taxon>Panicoideae</taxon>
        <taxon>Panicodae</taxon>
        <taxon>Paniceae</taxon>
        <taxon>Melinidinae</taxon>
        <taxon>Urochloa</taxon>
    </lineage>
</organism>
<keyword evidence="3" id="KW-1185">Reference proteome</keyword>
<name>A0ABC9AFU6_9POAL</name>
<sequence length="172" mass="18123">MVPGRILIHDPRHGAEHGWTAVLRVEDYPRSEMLPAVVSSYCPRYGWLNFTRHEAVTRHDAEAGPSSAAPASRLGTASSSRAPSPMDTSPARSLAPAGTVAARRGEPPFYTDSTATGRATPIDSIAPPPPPSAPAVEPRIIPTGHCHVPNGHGDHPNGTAGDGYLPSDEEED</sequence>
<feature type="region of interest" description="Disordered" evidence="1">
    <location>
        <begin position="59"/>
        <end position="172"/>
    </location>
</feature>